<gene>
    <name evidence="7" type="ORF">SAMN04488062_12428</name>
</gene>
<dbReference type="SUPFAM" id="SSF53335">
    <property type="entry name" value="S-adenosyl-L-methionine-dependent methyltransferases"/>
    <property type="match status" value="1"/>
</dbReference>
<protein>
    <submittedName>
        <fullName evidence="7">16S rRNA (Cytosine967-C5)-methyltransferase</fullName>
    </submittedName>
</protein>
<sequence>MFFLVKKFKNNIHYLKYNIQSINSTFAPQLFKMRLHRNLVYTTIDALNAIFNEGEYADKVVARSLKKDKRWGSSDRKFVAETIYEIVRWKRLYAEIAEVKEPFDRDNLWRMFSVWAVLRGYPIPDWRQLEGTPERKIKGRFDELSKVRALKESIPDWMDELGVKELGEKVWATEITAQNQPAKVILRVNTLKTTREALRAILMDLNIETDTLKNQPDALVLKERANVFLTDAFKQGFFEVQDANSQLVAAFLDVKPGMRVVDTCAGAGGKTLHIAALMENKGQLIAMDLYESKLKQLKIRAKRDGAFNIEYRIIDSTKIIKKLHEKADRVLIDAPCSGLGVLKRNPDAKWKLKPEFIDNIRKVQSEVLESYSKIVKPGGKLVYATCSILPSENQEQVAHFLTTAIGKEFNFVKDQKILASESGFDGFYMALLERKESSEQKEKRVQKEIE</sequence>
<accession>A0A1G8I6L5</accession>
<keyword evidence="2 5" id="KW-0808">Transferase</keyword>
<dbReference type="CDD" id="cd02440">
    <property type="entry name" value="AdoMet_MTases"/>
    <property type="match status" value="1"/>
</dbReference>
<feature type="active site" description="Nucleophile" evidence="5">
    <location>
        <position position="386"/>
    </location>
</feature>
<evidence type="ECO:0000256" key="5">
    <source>
        <dbReference type="PROSITE-ProRule" id="PRU01023"/>
    </source>
</evidence>
<dbReference type="Gene3D" id="3.40.50.150">
    <property type="entry name" value="Vaccinia Virus protein VP39"/>
    <property type="match status" value="1"/>
</dbReference>
<keyword evidence="1 5" id="KW-0489">Methyltransferase</keyword>
<evidence type="ECO:0000259" key="6">
    <source>
        <dbReference type="PROSITE" id="PS51686"/>
    </source>
</evidence>
<evidence type="ECO:0000256" key="3">
    <source>
        <dbReference type="ARBA" id="ARBA00022691"/>
    </source>
</evidence>
<keyword evidence="8" id="KW-1185">Reference proteome</keyword>
<name>A0A1G8I6L5_9FLAO</name>
<dbReference type="InterPro" id="IPR054728">
    <property type="entry name" value="RsmB-like_ferredoxin"/>
</dbReference>
<keyword evidence="3 5" id="KW-0949">S-adenosyl-L-methionine</keyword>
<dbReference type="InterPro" id="IPR001678">
    <property type="entry name" value="MeTrfase_RsmB-F_NOP2_dom"/>
</dbReference>
<comment type="caution">
    <text evidence="5">Lacks conserved residue(s) required for the propagation of feature annotation.</text>
</comment>
<dbReference type="PANTHER" id="PTHR22807:SF53">
    <property type="entry name" value="RIBOSOMAL RNA SMALL SUBUNIT METHYLTRANSFERASE B-RELATED"/>
    <property type="match status" value="1"/>
</dbReference>
<evidence type="ECO:0000256" key="1">
    <source>
        <dbReference type="ARBA" id="ARBA00022603"/>
    </source>
</evidence>
<evidence type="ECO:0000313" key="8">
    <source>
        <dbReference type="Proteomes" id="UP000199274"/>
    </source>
</evidence>
<dbReference type="STRING" id="178355.SAMN04488062_12428"/>
<dbReference type="AlphaFoldDB" id="A0A1G8I6L5"/>
<dbReference type="PROSITE" id="PS51686">
    <property type="entry name" value="SAM_MT_RSMB_NOP"/>
    <property type="match status" value="1"/>
</dbReference>
<comment type="similarity">
    <text evidence="5">Belongs to the class I-like SAM-binding methyltransferase superfamily. RsmB/NOP family.</text>
</comment>
<dbReference type="InterPro" id="IPR049560">
    <property type="entry name" value="MeTrfase_RsmB-F_NOP2_cat"/>
</dbReference>
<dbReference type="GO" id="GO:0008173">
    <property type="term" value="F:RNA methyltransferase activity"/>
    <property type="evidence" value="ECO:0007669"/>
    <property type="project" value="InterPro"/>
</dbReference>
<dbReference type="Pfam" id="PF22458">
    <property type="entry name" value="RsmF-B_ferredox"/>
    <property type="match status" value="1"/>
</dbReference>
<dbReference type="GO" id="GO:0001510">
    <property type="term" value="P:RNA methylation"/>
    <property type="evidence" value="ECO:0007669"/>
    <property type="project" value="InterPro"/>
</dbReference>
<feature type="binding site" evidence="5">
    <location>
        <position position="288"/>
    </location>
    <ligand>
        <name>S-adenosyl-L-methionine</name>
        <dbReference type="ChEBI" id="CHEBI:59789"/>
    </ligand>
</feature>
<evidence type="ECO:0000256" key="4">
    <source>
        <dbReference type="ARBA" id="ARBA00022884"/>
    </source>
</evidence>
<keyword evidence="4 5" id="KW-0694">RNA-binding</keyword>
<dbReference type="PANTHER" id="PTHR22807">
    <property type="entry name" value="NOP2 YEAST -RELATED NOL1/NOP2/FMU SUN DOMAIN-CONTAINING"/>
    <property type="match status" value="1"/>
</dbReference>
<dbReference type="EMBL" id="FNDB01000024">
    <property type="protein sequence ID" value="SDI14230.1"/>
    <property type="molecule type" value="Genomic_DNA"/>
</dbReference>
<feature type="domain" description="SAM-dependent MTase RsmB/NOP-type" evidence="6">
    <location>
        <begin position="174"/>
        <end position="435"/>
    </location>
</feature>
<proteinExistence type="inferred from homology"/>
<evidence type="ECO:0000313" key="7">
    <source>
        <dbReference type="EMBL" id="SDI14230.1"/>
    </source>
</evidence>
<dbReference type="PRINTS" id="PR02008">
    <property type="entry name" value="RCMTFAMILY"/>
</dbReference>
<dbReference type="Pfam" id="PF01189">
    <property type="entry name" value="Methyltr_RsmB-F"/>
    <property type="match status" value="1"/>
</dbReference>
<dbReference type="InterPro" id="IPR029063">
    <property type="entry name" value="SAM-dependent_MTases_sf"/>
</dbReference>
<organism evidence="7 8">
    <name type="scientific">Flavobacterium omnivorum</name>
    <dbReference type="NCBI Taxonomy" id="178355"/>
    <lineage>
        <taxon>Bacteria</taxon>
        <taxon>Pseudomonadati</taxon>
        <taxon>Bacteroidota</taxon>
        <taxon>Flavobacteriia</taxon>
        <taxon>Flavobacteriales</taxon>
        <taxon>Flavobacteriaceae</taxon>
        <taxon>Flavobacterium</taxon>
    </lineage>
</organism>
<reference evidence="8" key="1">
    <citation type="submission" date="2016-10" db="EMBL/GenBank/DDBJ databases">
        <authorList>
            <person name="Varghese N."/>
            <person name="Submissions S."/>
        </authorList>
    </citation>
    <scope>NUCLEOTIDE SEQUENCE [LARGE SCALE GENOMIC DNA]</scope>
    <source>
        <strain evidence="8">CGMCC 1.2747</strain>
    </source>
</reference>
<feature type="binding site" evidence="5">
    <location>
        <position position="315"/>
    </location>
    <ligand>
        <name>S-adenosyl-L-methionine</name>
        <dbReference type="ChEBI" id="CHEBI:59789"/>
    </ligand>
</feature>
<feature type="binding site" evidence="5">
    <location>
        <position position="333"/>
    </location>
    <ligand>
        <name>S-adenosyl-L-methionine</name>
        <dbReference type="ChEBI" id="CHEBI:59789"/>
    </ligand>
</feature>
<evidence type="ECO:0000256" key="2">
    <source>
        <dbReference type="ARBA" id="ARBA00022679"/>
    </source>
</evidence>
<dbReference type="GO" id="GO:0003723">
    <property type="term" value="F:RNA binding"/>
    <property type="evidence" value="ECO:0007669"/>
    <property type="project" value="UniProtKB-UniRule"/>
</dbReference>
<dbReference type="InterPro" id="IPR023267">
    <property type="entry name" value="RCMT"/>
</dbReference>
<dbReference type="Proteomes" id="UP000199274">
    <property type="component" value="Unassembled WGS sequence"/>
</dbReference>